<organism evidence="4 5">
    <name type="scientific">Roseovarius ramblicola</name>
    <dbReference type="NCBI Taxonomy" id="2022336"/>
    <lineage>
        <taxon>Bacteria</taxon>
        <taxon>Pseudomonadati</taxon>
        <taxon>Pseudomonadota</taxon>
        <taxon>Alphaproteobacteria</taxon>
        <taxon>Rhodobacterales</taxon>
        <taxon>Roseobacteraceae</taxon>
        <taxon>Roseovarius</taxon>
    </lineage>
</organism>
<dbReference type="RefSeq" id="WP_377071244.1">
    <property type="nucleotide sequence ID" value="NZ_JBHMEC010000037.1"/>
</dbReference>
<feature type="transmembrane region" description="Helical" evidence="2">
    <location>
        <begin position="204"/>
        <end position="225"/>
    </location>
</feature>
<dbReference type="EMBL" id="JBHMEC010000037">
    <property type="protein sequence ID" value="MFB9151615.1"/>
    <property type="molecule type" value="Genomic_DNA"/>
</dbReference>
<keyword evidence="5" id="KW-1185">Reference proteome</keyword>
<evidence type="ECO:0000313" key="5">
    <source>
        <dbReference type="Proteomes" id="UP001589670"/>
    </source>
</evidence>
<dbReference type="InterPro" id="IPR025668">
    <property type="entry name" value="Tnp_DDE_dom"/>
</dbReference>
<evidence type="ECO:0000313" key="4">
    <source>
        <dbReference type="EMBL" id="MFB9151615.1"/>
    </source>
</evidence>
<keyword evidence="2" id="KW-1133">Transmembrane helix</keyword>
<feature type="transmembrane region" description="Helical" evidence="2">
    <location>
        <begin position="73"/>
        <end position="94"/>
    </location>
</feature>
<protein>
    <submittedName>
        <fullName evidence="4">Transposase</fullName>
    </submittedName>
</protein>
<gene>
    <name evidence="4" type="ORF">ACFFU4_17830</name>
</gene>
<evidence type="ECO:0000256" key="1">
    <source>
        <dbReference type="SAM" id="MobiDB-lite"/>
    </source>
</evidence>
<reference evidence="4 5" key="1">
    <citation type="submission" date="2024-09" db="EMBL/GenBank/DDBJ databases">
        <authorList>
            <person name="Sun Q."/>
            <person name="Mori K."/>
        </authorList>
    </citation>
    <scope>NUCLEOTIDE SEQUENCE [LARGE SCALE GENOMIC DNA]</scope>
    <source>
        <strain evidence="4 5">CECT 9424</strain>
    </source>
</reference>
<feature type="domain" description="Transposase DDE" evidence="3">
    <location>
        <begin position="23"/>
        <end position="87"/>
    </location>
</feature>
<evidence type="ECO:0000256" key="2">
    <source>
        <dbReference type="SAM" id="Phobius"/>
    </source>
</evidence>
<keyword evidence="2" id="KW-0472">Membrane</keyword>
<dbReference type="Pfam" id="PF13737">
    <property type="entry name" value="DDE_Tnp_1_5"/>
    <property type="match status" value="1"/>
</dbReference>
<accession>A0ABV5I4J2</accession>
<feature type="transmembrane region" description="Helical" evidence="2">
    <location>
        <begin position="126"/>
        <end position="145"/>
    </location>
</feature>
<comment type="caution">
    <text evidence="4">The sequence shown here is derived from an EMBL/GenBank/DDBJ whole genome shotgun (WGS) entry which is preliminary data.</text>
</comment>
<dbReference type="Proteomes" id="UP001589670">
    <property type="component" value="Unassembled WGS sequence"/>
</dbReference>
<sequence length="313" mass="34387">MSKPPSARYRTTNWSSYNASLRKRGSLLIWVDKNMTWRTPHEGRPGRQPVFSDAAIQFCLSIKVLFNLPLRQTAGMVASLLKLAGLAAGILMILASKSRMGLVGLVACTITSRLMPLILRGWAWHAMAAITASLAVLGTALVSLAQDAVATFKGARADSTRVRETLQRIAHERWQNEAVWFGHGKIHPGSHIVEYMPIGSHHTWYGLLFVKGLVGFTAFLIPMLWHTGLAMIDAARTPRGRLPMGILMTMILLSFGENIEIEAYMLWPGLVLLGVHLREMGADISPTTSSPSGSRRHQVPGGSDACVYRHQAD</sequence>
<keyword evidence="2" id="KW-0812">Transmembrane</keyword>
<proteinExistence type="predicted"/>
<evidence type="ECO:0000259" key="3">
    <source>
        <dbReference type="Pfam" id="PF13737"/>
    </source>
</evidence>
<feature type="region of interest" description="Disordered" evidence="1">
    <location>
        <begin position="284"/>
        <end position="303"/>
    </location>
</feature>
<name>A0ABV5I4J2_9RHOB</name>